<dbReference type="InterPro" id="IPR019757">
    <property type="entry name" value="Pept_S26A_signal_pept_1_Lys-AS"/>
</dbReference>
<dbReference type="EC" id="3.4.21.89" evidence="4 6"/>
<dbReference type="RefSeq" id="WP_078686773.1">
    <property type="nucleotide sequence ID" value="NZ_FNWT01000006.1"/>
</dbReference>
<evidence type="ECO:0000256" key="6">
    <source>
        <dbReference type="RuleBase" id="RU362042"/>
    </source>
</evidence>
<evidence type="ECO:0000256" key="1">
    <source>
        <dbReference type="ARBA" id="ARBA00000677"/>
    </source>
</evidence>
<dbReference type="Pfam" id="PF10502">
    <property type="entry name" value="Peptidase_S26"/>
    <property type="match status" value="1"/>
</dbReference>
<dbReference type="PANTHER" id="PTHR43390">
    <property type="entry name" value="SIGNAL PEPTIDASE I"/>
    <property type="match status" value="1"/>
</dbReference>
<reference evidence="8 9" key="1">
    <citation type="submission" date="2016-10" db="EMBL/GenBank/DDBJ databases">
        <authorList>
            <person name="Varghese N."/>
            <person name="Submissions S."/>
        </authorList>
    </citation>
    <scope>NUCLEOTIDE SEQUENCE [LARGE SCALE GENOMIC DNA]</scope>
    <source>
        <strain evidence="8 9">WCP15</strain>
    </source>
</reference>
<dbReference type="InterPro" id="IPR019533">
    <property type="entry name" value="Peptidase_S26"/>
</dbReference>
<dbReference type="Gene3D" id="2.10.109.10">
    <property type="entry name" value="Umud Fragment, subunit A"/>
    <property type="match status" value="1"/>
</dbReference>
<dbReference type="PANTHER" id="PTHR43390:SF1">
    <property type="entry name" value="CHLOROPLAST PROCESSING PEPTIDASE"/>
    <property type="match status" value="1"/>
</dbReference>
<comment type="similarity">
    <text evidence="3 6">Belongs to the peptidase S26 family.</text>
</comment>
<dbReference type="InterPro" id="IPR019758">
    <property type="entry name" value="Pept_S26A_signal_pept_1_CS"/>
</dbReference>
<keyword evidence="6" id="KW-1133">Transmembrane helix</keyword>
<dbReference type="InterPro" id="IPR000223">
    <property type="entry name" value="Pept_S26A_signal_pept_1"/>
</dbReference>
<keyword evidence="6" id="KW-0472">Membrane</keyword>
<comment type="caution">
    <text evidence="8">The sequence shown here is derived from an EMBL/GenBank/DDBJ whole genome shotgun (WGS) entry which is preliminary data.</text>
</comment>
<evidence type="ECO:0000313" key="8">
    <source>
        <dbReference type="EMBL" id="SEH57729.1"/>
    </source>
</evidence>
<evidence type="ECO:0000256" key="3">
    <source>
        <dbReference type="ARBA" id="ARBA00009370"/>
    </source>
</evidence>
<name>A0A1H6J6W9_9ACTN</name>
<evidence type="ECO:0000256" key="4">
    <source>
        <dbReference type="ARBA" id="ARBA00013208"/>
    </source>
</evidence>
<dbReference type="PROSITE" id="PS00760">
    <property type="entry name" value="SPASE_I_2"/>
    <property type="match status" value="1"/>
</dbReference>
<dbReference type="CDD" id="cd06530">
    <property type="entry name" value="S26_SPase_I"/>
    <property type="match status" value="1"/>
</dbReference>
<accession>A0A1H6J6W9</accession>
<dbReference type="Proteomes" id="UP000199135">
    <property type="component" value="Unassembled WGS sequence"/>
</dbReference>
<keyword evidence="6" id="KW-0812">Transmembrane</keyword>
<dbReference type="PRINTS" id="PR00727">
    <property type="entry name" value="LEADERPTASE"/>
</dbReference>
<sequence length="189" mass="20498">MSKVEGDAGRRIPAWVEWVLTIAVGVGIALLVRAFVAEPFLIPSASMVPTIQEGDRVLGEKITYKGSSPQRGDVVTFVDPTDGSTTLIKRVVAVGGQTVDLRDGVVYVDDEALDEPYTHGKPSYPLDRYASTLQGPIVYPYTVPEGCVWVMGDNRTNSLDSRYFGAVPISSVSSKACVIFWPPDDFVTL</sequence>
<feature type="domain" description="Peptidase S26" evidence="7">
    <location>
        <begin position="15"/>
        <end position="181"/>
    </location>
</feature>
<protein>
    <recommendedName>
        <fullName evidence="4 6">Signal peptidase I</fullName>
        <ecNumber evidence="4 6">3.4.21.89</ecNumber>
    </recommendedName>
</protein>
<keyword evidence="6" id="KW-0645">Protease</keyword>
<evidence type="ECO:0000256" key="2">
    <source>
        <dbReference type="ARBA" id="ARBA00004401"/>
    </source>
</evidence>
<comment type="catalytic activity">
    <reaction evidence="1 6">
        <text>Cleavage of hydrophobic, N-terminal signal or leader sequences from secreted and periplasmic proteins.</text>
        <dbReference type="EC" id="3.4.21.89"/>
    </reaction>
</comment>
<dbReference type="SUPFAM" id="SSF51306">
    <property type="entry name" value="LexA/Signal peptidase"/>
    <property type="match status" value="1"/>
</dbReference>
<keyword evidence="9" id="KW-1185">Reference proteome</keyword>
<proteinExistence type="inferred from homology"/>
<evidence type="ECO:0000259" key="7">
    <source>
        <dbReference type="Pfam" id="PF10502"/>
    </source>
</evidence>
<keyword evidence="5 6" id="KW-0378">Hydrolase</keyword>
<dbReference type="NCBIfam" id="TIGR02227">
    <property type="entry name" value="sigpep_I_bact"/>
    <property type="match status" value="1"/>
</dbReference>
<dbReference type="PROSITE" id="PS00761">
    <property type="entry name" value="SPASE_I_3"/>
    <property type="match status" value="1"/>
</dbReference>
<organism evidence="8 9">
    <name type="scientific">Parafannyhessea umbonata</name>
    <dbReference type="NCBI Taxonomy" id="604330"/>
    <lineage>
        <taxon>Bacteria</taxon>
        <taxon>Bacillati</taxon>
        <taxon>Actinomycetota</taxon>
        <taxon>Coriobacteriia</taxon>
        <taxon>Coriobacteriales</taxon>
        <taxon>Atopobiaceae</taxon>
        <taxon>Parafannyhessea</taxon>
    </lineage>
</organism>
<dbReference type="EMBL" id="FNWT01000006">
    <property type="protein sequence ID" value="SEH57729.1"/>
    <property type="molecule type" value="Genomic_DNA"/>
</dbReference>
<evidence type="ECO:0000313" key="9">
    <source>
        <dbReference type="Proteomes" id="UP000199135"/>
    </source>
</evidence>
<evidence type="ECO:0000256" key="5">
    <source>
        <dbReference type="ARBA" id="ARBA00022801"/>
    </source>
</evidence>
<dbReference type="InterPro" id="IPR036286">
    <property type="entry name" value="LexA/Signal_pep-like_sf"/>
</dbReference>
<feature type="transmembrane region" description="Helical" evidence="6">
    <location>
        <begin position="12"/>
        <end position="36"/>
    </location>
</feature>
<comment type="subcellular location">
    <subcellularLocation>
        <location evidence="2">Cell membrane</location>
        <topology evidence="2">Single-pass type II membrane protein</topology>
    </subcellularLocation>
    <subcellularLocation>
        <location evidence="6">Membrane</location>
        <topology evidence="6">Single-pass type II membrane protein</topology>
    </subcellularLocation>
</comment>
<gene>
    <name evidence="8" type="ORF">SAMN05216447_10628</name>
</gene>